<evidence type="ECO:0000313" key="2">
    <source>
        <dbReference type="Proteomes" id="UP000186406"/>
    </source>
</evidence>
<keyword evidence="2" id="KW-1185">Reference proteome</keyword>
<accession>A0A1M7Z7J6</accession>
<name>A0A1M7Z7J6_9HYPH</name>
<dbReference type="EMBL" id="FRXO01000001">
    <property type="protein sequence ID" value="SHO60913.1"/>
    <property type="molecule type" value="Genomic_DNA"/>
</dbReference>
<dbReference type="AlphaFoldDB" id="A0A1M7Z7J6"/>
<dbReference type="RefSeq" id="WP_073625558.1">
    <property type="nucleotide sequence ID" value="NZ_FRXO01000001.1"/>
</dbReference>
<dbReference type="OrthoDB" id="9780674at2"/>
<proteinExistence type="predicted"/>
<dbReference type="Proteomes" id="UP000186406">
    <property type="component" value="Unassembled WGS sequence"/>
</dbReference>
<gene>
    <name evidence="1" type="ORF">SAMN02745172_00456</name>
</gene>
<protein>
    <submittedName>
        <fullName evidence="1">Asparaginase</fullName>
    </submittedName>
</protein>
<reference evidence="1 2" key="1">
    <citation type="submission" date="2016-12" db="EMBL/GenBank/DDBJ databases">
        <authorList>
            <person name="Song W.-J."/>
            <person name="Kurnit D.M."/>
        </authorList>
    </citation>
    <scope>NUCLEOTIDE SEQUENCE [LARGE SCALE GENOMIC DNA]</scope>
    <source>
        <strain evidence="1 2">DSM 19599</strain>
    </source>
</reference>
<dbReference type="InterPro" id="IPR010349">
    <property type="entry name" value="Asparaginase_II"/>
</dbReference>
<dbReference type="STRING" id="1123029.SAMN02745172_00456"/>
<dbReference type="PANTHER" id="PTHR42110:SF1">
    <property type="entry name" value="L-ASPARAGINASE, PUTATIVE (AFU_ORTHOLOGUE AFUA_3G11890)-RELATED"/>
    <property type="match status" value="1"/>
</dbReference>
<sequence>MPTASSPLVVEVTRGPLVESRHAGILAVSDSAGRLEVSAGDVGRAVFPRSSAKLIQALPLVETGAADALGLTVEELAIAGASHNGEEAHVATALSMLRKAGLDGSALECGCQWPERGADVARLNRAGEVPTALHNNCSGKHAGFLCVACRLGAVTAGYVEPDHPVQREVTAALSALTDTPLDETVMGIDGCSIPTYAVPLDRLARAFARLGTGIGLGAARSDAAVRLRKAAAAAPFMVAGTGRFCTEVMTRFGERAYVKTGAEGVFCAIFPDAGLGVALKVDDGGTRASEALMAAVMERFVARDDEERAFLSRWSRRTLTNRRDITVGEVRLAADSRAALAA</sequence>
<dbReference type="Pfam" id="PF06089">
    <property type="entry name" value="Asparaginase_II"/>
    <property type="match status" value="1"/>
</dbReference>
<organism evidence="1 2">
    <name type="scientific">Pseudoxanthobacter soli DSM 19599</name>
    <dbReference type="NCBI Taxonomy" id="1123029"/>
    <lineage>
        <taxon>Bacteria</taxon>
        <taxon>Pseudomonadati</taxon>
        <taxon>Pseudomonadota</taxon>
        <taxon>Alphaproteobacteria</taxon>
        <taxon>Hyphomicrobiales</taxon>
        <taxon>Segnochrobactraceae</taxon>
        <taxon>Pseudoxanthobacter</taxon>
    </lineage>
</organism>
<evidence type="ECO:0000313" key="1">
    <source>
        <dbReference type="EMBL" id="SHO60913.1"/>
    </source>
</evidence>
<dbReference type="PANTHER" id="PTHR42110">
    <property type="entry name" value="L-ASPARAGINASE, PUTATIVE (AFU_ORTHOLOGUE AFUA_3G11890)-RELATED"/>
    <property type="match status" value="1"/>
</dbReference>